<evidence type="ECO:0000313" key="1">
    <source>
        <dbReference type="EMBL" id="KAF2030179.1"/>
    </source>
</evidence>
<feature type="non-terminal residue" evidence="1">
    <location>
        <position position="108"/>
    </location>
</feature>
<comment type="caution">
    <text evidence="1">The sequence shown here is derived from an EMBL/GenBank/DDBJ whole genome shotgun (WGS) entry which is preliminary data.</text>
</comment>
<sequence>LFPWHGRQKQAARRLWRIVLRKGGESADAAREMHKYVLRLLQELICQDVRHQPFKSSLVHFLAALGVNLDTLWLRTALEYSSLLGSLVYCVRVLAAEAFLPSEQRDKQ</sequence>
<dbReference type="AlphaFoldDB" id="A0A9P4LNS2"/>
<dbReference type="Proteomes" id="UP000799777">
    <property type="component" value="Unassembled WGS sequence"/>
</dbReference>
<gene>
    <name evidence="1" type="ORF">EK21DRAFT_22762</name>
</gene>
<protein>
    <submittedName>
        <fullName evidence="1">Uncharacterized protein</fullName>
    </submittedName>
</protein>
<organism evidence="1 2">
    <name type="scientific">Setomelanomma holmii</name>
    <dbReference type="NCBI Taxonomy" id="210430"/>
    <lineage>
        <taxon>Eukaryota</taxon>
        <taxon>Fungi</taxon>
        <taxon>Dikarya</taxon>
        <taxon>Ascomycota</taxon>
        <taxon>Pezizomycotina</taxon>
        <taxon>Dothideomycetes</taxon>
        <taxon>Pleosporomycetidae</taxon>
        <taxon>Pleosporales</taxon>
        <taxon>Pleosporineae</taxon>
        <taxon>Phaeosphaeriaceae</taxon>
        <taxon>Setomelanomma</taxon>
    </lineage>
</organism>
<proteinExistence type="predicted"/>
<keyword evidence="2" id="KW-1185">Reference proteome</keyword>
<dbReference type="OrthoDB" id="3943268at2759"/>
<dbReference type="EMBL" id="ML978192">
    <property type="protein sequence ID" value="KAF2030179.1"/>
    <property type="molecule type" value="Genomic_DNA"/>
</dbReference>
<feature type="non-terminal residue" evidence="1">
    <location>
        <position position="1"/>
    </location>
</feature>
<evidence type="ECO:0000313" key="2">
    <source>
        <dbReference type="Proteomes" id="UP000799777"/>
    </source>
</evidence>
<name>A0A9P4LNS2_9PLEO</name>
<reference evidence="1" key="1">
    <citation type="journal article" date="2020" name="Stud. Mycol.">
        <title>101 Dothideomycetes genomes: a test case for predicting lifestyles and emergence of pathogens.</title>
        <authorList>
            <person name="Haridas S."/>
            <person name="Albert R."/>
            <person name="Binder M."/>
            <person name="Bloem J."/>
            <person name="Labutti K."/>
            <person name="Salamov A."/>
            <person name="Andreopoulos B."/>
            <person name="Baker S."/>
            <person name="Barry K."/>
            <person name="Bills G."/>
            <person name="Bluhm B."/>
            <person name="Cannon C."/>
            <person name="Castanera R."/>
            <person name="Culley D."/>
            <person name="Daum C."/>
            <person name="Ezra D."/>
            <person name="Gonzalez J."/>
            <person name="Henrissat B."/>
            <person name="Kuo A."/>
            <person name="Liang C."/>
            <person name="Lipzen A."/>
            <person name="Lutzoni F."/>
            <person name="Magnuson J."/>
            <person name="Mondo S."/>
            <person name="Nolan M."/>
            <person name="Ohm R."/>
            <person name="Pangilinan J."/>
            <person name="Park H.-J."/>
            <person name="Ramirez L."/>
            <person name="Alfaro M."/>
            <person name="Sun H."/>
            <person name="Tritt A."/>
            <person name="Yoshinaga Y."/>
            <person name="Zwiers L.-H."/>
            <person name="Turgeon B."/>
            <person name="Goodwin S."/>
            <person name="Spatafora J."/>
            <person name="Crous P."/>
            <person name="Grigoriev I."/>
        </authorList>
    </citation>
    <scope>NUCLEOTIDE SEQUENCE</scope>
    <source>
        <strain evidence="1">CBS 110217</strain>
    </source>
</reference>
<accession>A0A9P4LNS2</accession>